<reference evidence="2 4" key="2">
    <citation type="journal article" date="2017" name="BMC Genomics">
        <title>Genomic analysis of methanogenic archaea reveals a shift towards energy conservation.</title>
        <authorList>
            <person name="Gilmore S.P."/>
            <person name="Henske J.K."/>
            <person name="Sexton J.A."/>
            <person name="Solomon K.V."/>
            <person name="Seppala S."/>
            <person name="Yoo J.I."/>
            <person name="Huyett L.M."/>
            <person name="Pressman A."/>
            <person name="Cogan J.Z."/>
            <person name="Kivenson V."/>
            <person name="Peng X."/>
            <person name="Tan Y."/>
            <person name="Valentine D.L."/>
            <person name="O'Malley M.A."/>
        </authorList>
    </citation>
    <scope>NUCLEOTIDE SEQUENCE [LARGE SCALE GENOMIC DNA]</scope>
    <source>
        <strain evidence="2 4">1R-7</strain>
    </source>
</reference>
<dbReference type="Proteomes" id="UP000217528">
    <property type="component" value="Unassembled WGS sequence"/>
</dbReference>
<proteinExistence type="predicted"/>
<evidence type="ECO:0000313" key="4">
    <source>
        <dbReference type="Proteomes" id="UP000217528"/>
    </source>
</evidence>
<organism evidence="2 4">
    <name type="scientific">Methanosphaera cuniculi</name>
    <dbReference type="NCBI Taxonomy" id="1077256"/>
    <lineage>
        <taxon>Archaea</taxon>
        <taxon>Methanobacteriati</taxon>
        <taxon>Methanobacteriota</taxon>
        <taxon>Methanomada group</taxon>
        <taxon>Methanobacteria</taxon>
        <taxon>Methanobacteriales</taxon>
        <taxon>Methanobacteriaceae</taxon>
        <taxon>Methanosphaera</taxon>
    </lineage>
</organism>
<dbReference type="AlphaFoldDB" id="A0A2A2HD37"/>
<dbReference type="Pfam" id="PF08350">
    <property type="entry name" value="FilR1_middle"/>
    <property type="match status" value="1"/>
</dbReference>
<gene>
    <name evidence="2" type="ORF">ASJ82_00150</name>
    <name evidence="3" type="ORF">MSCUN_01290</name>
</gene>
<dbReference type="OrthoDB" id="11410at2157"/>
<comment type="caution">
    <text evidence="2">The sequence shown here is derived from an EMBL/GenBank/DDBJ whole genome shotgun (WGS) entry which is preliminary data.</text>
</comment>
<dbReference type="InterPro" id="IPR013561">
    <property type="entry name" value="FilR1_middle_dom"/>
</dbReference>
<dbReference type="InterPro" id="IPR011991">
    <property type="entry name" value="ArsR-like_HTH"/>
</dbReference>
<protein>
    <recommendedName>
        <fullName evidence="1">Methanogenesis regulatory protein FilR1 middle domain-containing protein</fullName>
    </recommendedName>
</protein>
<dbReference type="CDD" id="cd00090">
    <property type="entry name" value="HTH_ARSR"/>
    <property type="match status" value="1"/>
</dbReference>
<accession>A0A2A2HD37</accession>
<evidence type="ECO:0000313" key="3">
    <source>
        <dbReference type="EMBL" id="PWL08987.1"/>
    </source>
</evidence>
<dbReference type="SUPFAM" id="SSF46785">
    <property type="entry name" value="Winged helix' DNA-binding domain"/>
    <property type="match status" value="1"/>
</dbReference>
<dbReference type="InterPro" id="IPR036388">
    <property type="entry name" value="WH-like_DNA-bd_sf"/>
</dbReference>
<reference evidence="3 5" key="1">
    <citation type="submission" date="2016-04" db="EMBL/GenBank/DDBJ databases">
        <title>Genome sequence of Methanosphaera cuniculi DSM 4103.</title>
        <authorList>
            <person name="Poehlein A."/>
            <person name="Seedorf H."/>
            <person name="Daniel R."/>
        </authorList>
    </citation>
    <scope>NUCLEOTIDE SEQUENCE [LARGE SCALE GENOMIC DNA]</scope>
    <source>
        <strain evidence="3 5">DSM 4103</strain>
    </source>
</reference>
<dbReference type="Proteomes" id="UP000246004">
    <property type="component" value="Unassembled WGS sequence"/>
</dbReference>
<feature type="domain" description="Methanogenesis regulatory protein FilR1 middle" evidence="1">
    <location>
        <begin position="134"/>
        <end position="262"/>
    </location>
</feature>
<evidence type="ECO:0000313" key="2">
    <source>
        <dbReference type="EMBL" id="PAV07295.1"/>
    </source>
</evidence>
<dbReference type="Gene3D" id="1.10.10.10">
    <property type="entry name" value="Winged helix-like DNA-binding domain superfamily/Winged helix DNA-binding domain"/>
    <property type="match status" value="1"/>
</dbReference>
<dbReference type="InterPro" id="IPR036390">
    <property type="entry name" value="WH_DNA-bd_sf"/>
</dbReference>
<dbReference type="EMBL" id="LWMS01000003">
    <property type="protein sequence ID" value="PWL08987.1"/>
    <property type="molecule type" value="Genomic_DNA"/>
</dbReference>
<sequence>MSLKRQEYDSIKDDIVFLTKSFFRIRILISLFNKPATVKELQEEIDLNYPSVLSNINKLELKGYVIKKQEKYHLKSSTRIKLVNILALNSNINFLEEYEDFFNEHDVKSFSEEAFEELPVFNNVELIKADKINPFKATDTYRKSMTRLGHVNAICSYLHPECKRIISSVMEQETGLNLMVHKDVAKYITNCAMNYTQKNDIKNQYFDIKYLEYEPKIAMVISDEEMVISLHRIEGVIDKNACLISKDRAAINWAYSLFKEFESESKQEYISMKQLILDKLENSDKDIKITTEDTIEN</sequence>
<name>A0A2A2HD37_9EURY</name>
<evidence type="ECO:0000313" key="5">
    <source>
        <dbReference type="Proteomes" id="UP000246004"/>
    </source>
</evidence>
<evidence type="ECO:0000259" key="1">
    <source>
        <dbReference type="Pfam" id="PF08350"/>
    </source>
</evidence>
<keyword evidence="4" id="KW-1185">Reference proteome</keyword>
<dbReference type="RefSeq" id="WP_095608664.1">
    <property type="nucleotide sequence ID" value="NZ_LMVN01000019.1"/>
</dbReference>
<dbReference type="EMBL" id="LMVN01000019">
    <property type="protein sequence ID" value="PAV07295.1"/>
    <property type="molecule type" value="Genomic_DNA"/>
</dbReference>